<gene>
    <name evidence="2" type="ORF">FDK13_27340</name>
</gene>
<dbReference type="PANTHER" id="PTHR45588">
    <property type="entry name" value="TPR DOMAIN-CONTAINING PROTEIN"/>
    <property type="match status" value="1"/>
</dbReference>
<dbReference type="PANTHER" id="PTHR45588:SF1">
    <property type="entry name" value="WW DOMAIN-CONTAINING PROTEIN"/>
    <property type="match status" value="1"/>
</dbReference>
<organism evidence="2 3">
    <name type="scientific">Dyadobacter frigoris</name>
    <dbReference type="NCBI Taxonomy" id="2576211"/>
    <lineage>
        <taxon>Bacteria</taxon>
        <taxon>Pseudomonadati</taxon>
        <taxon>Bacteroidota</taxon>
        <taxon>Cytophagia</taxon>
        <taxon>Cytophagales</taxon>
        <taxon>Spirosomataceae</taxon>
        <taxon>Dyadobacter</taxon>
    </lineage>
</organism>
<evidence type="ECO:0000313" key="2">
    <source>
        <dbReference type="EMBL" id="TKT88092.1"/>
    </source>
</evidence>
<reference evidence="2 3" key="1">
    <citation type="submission" date="2019-05" db="EMBL/GenBank/DDBJ databases">
        <title>Dyadobacter AR-3-8 sp. nov., isolated from arctic soil.</title>
        <authorList>
            <person name="Chaudhary D.K."/>
        </authorList>
    </citation>
    <scope>NUCLEOTIDE SEQUENCE [LARGE SCALE GENOMIC DNA]</scope>
    <source>
        <strain evidence="2 3">AR-3-8</strain>
    </source>
</reference>
<evidence type="ECO:0008006" key="4">
    <source>
        <dbReference type="Google" id="ProtNLM"/>
    </source>
</evidence>
<dbReference type="PROSITE" id="PS50005">
    <property type="entry name" value="TPR"/>
    <property type="match status" value="1"/>
</dbReference>
<dbReference type="RefSeq" id="WP_137343206.1">
    <property type="nucleotide sequence ID" value="NZ_BSQH01000008.1"/>
</dbReference>
<dbReference type="Pfam" id="PF13181">
    <property type="entry name" value="TPR_8"/>
    <property type="match status" value="1"/>
</dbReference>
<evidence type="ECO:0000313" key="3">
    <source>
        <dbReference type="Proteomes" id="UP000304900"/>
    </source>
</evidence>
<dbReference type="SMART" id="SM00028">
    <property type="entry name" value="TPR"/>
    <property type="match status" value="3"/>
</dbReference>
<proteinExistence type="predicted"/>
<accession>A0A4U6CU16</accession>
<evidence type="ECO:0000256" key="1">
    <source>
        <dbReference type="PROSITE-ProRule" id="PRU00339"/>
    </source>
</evidence>
<dbReference type="OrthoDB" id="9778494at2"/>
<dbReference type="SUPFAM" id="SSF48452">
    <property type="entry name" value="TPR-like"/>
    <property type="match status" value="1"/>
</dbReference>
<name>A0A4U6CU16_9BACT</name>
<dbReference type="InterPro" id="IPR019734">
    <property type="entry name" value="TPR_rpt"/>
</dbReference>
<dbReference type="Gene3D" id="1.25.40.10">
    <property type="entry name" value="Tetratricopeptide repeat domain"/>
    <property type="match status" value="2"/>
</dbReference>
<dbReference type="Proteomes" id="UP000304900">
    <property type="component" value="Unassembled WGS sequence"/>
</dbReference>
<dbReference type="AlphaFoldDB" id="A0A4U6CU16"/>
<protein>
    <recommendedName>
        <fullName evidence="4">Tetratricopeptide repeat protein</fullName>
    </recommendedName>
</protein>
<feature type="repeat" description="TPR" evidence="1">
    <location>
        <begin position="78"/>
        <end position="111"/>
    </location>
</feature>
<keyword evidence="3" id="KW-1185">Reference proteome</keyword>
<keyword evidence="1" id="KW-0802">TPR repeat</keyword>
<dbReference type="EMBL" id="SZVO01000016">
    <property type="protein sequence ID" value="TKT88092.1"/>
    <property type="molecule type" value="Genomic_DNA"/>
</dbReference>
<comment type="caution">
    <text evidence="2">The sequence shown here is derived from an EMBL/GenBank/DDBJ whole genome shotgun (WGS) entry which is preliminary data.</text>
</comment>
<dbReference type="InterPro" id="IPR011990">
    <property type="entry name" value="TPR-like_helical_dom_sf"/>
</dbReference>
<sequence length="573" mass="64434">MKTLLLSFAFFVIVSGVFVLKNNQENAAQTNFYKQETIPFCGQQPSGNPGKSENGKFIMPLPGSGQYSYKISTTNDSAQFYFNQGLTMYYSYHMKEALASFMEASRFDPRHPMPYWGQALAMGPYYNAAHSYLLPAAIPEIVTKMNETATYGNDDENTLIKTMTLRYSNDISDANRKNLNIAYADAMKKLVTSHTSNVDVKALYVDAVMLIHAWDFWNADGSAKPWTQELVSLCETILKENPNHPAALHYHIHLTEASRHPETALPNADKLKNLLPGVAHMVHMSSHEYQRNGMYAKGVEVNDLADGNLLHYDSLAPYLQLNKRSTHYYAVQTYCALSGGMYQTGMRDALRCRKSVAPTAQQTYDQYMFMMPVLTLVRLGKWNEILKDSIMPDPKWSYASLLSNFAKGLAYVNTGEVTAAKKQLELLHQNSKDPILTKVRIPFNAPVSMASIAGKILHASILFSEKKYDEAFSDLNKAIKIEDNLVYTEPTDWPIPARQFLGAFLLKTGKSALAEKVYREDLELNPGNGWSLIGLSKSLKAQRKNDQLATYKTKYMRAFSGSENIPSSSVYMK</sequence>